<feature type="region of interest" description="Disordered" evidence="1">
    <location>
        <begin position="27"/>
        <end position="53"/>
    </location>
</feature>
<evidence type="ECO:0000313" key="2">
    <source>
        <dbReference type="EMBL" id="GFO30807.1"/>
    </source>
</evidence>
<gene>
    <name evidence="2" type="ORF">PoB_005731200</name>
</gene>
<dbReference type="EMBL" id="BLXT01006265">
    <property type="protein sequence ID" value="GFO30807.1"/>
    <property type="molecule type" value="Genomic_DNA"/>
</dbReference>
<dbReference type="Proteomes" id="UP000735302">
    <property type="component" value="Unassembled WGS sequence"/>
</dbReference>
<comment type="caution">
    <text evidence="2">The sequence shown here is derived from an EMBL/GenBank/DDBJ whole genome shotgun (WGS) entry which is preliminary data.</text>
</comment>
<reference evidence="2 3" key="1">
    <citation type="journal article" date="2021" name="Elife">
        <title>Chloroplast acquisition without the gene transfer in kleptoplastic sea slugs, Plakobranchus ocellatus.</title>
        <authorList>
            <person name="Maeda T."/>
            <person name="Takahashi S."/>
            <person name="Yoshida T."/>
            <person name="Shimamura S."/>
            <person name="Takaki Y."/>
            <person name="Nagai Y."/>
            <person name="Toyoda A."/>
            <person name="Suzuki Y."/>
            <person name="Arimoto A."/>
            <person name="Ishii H."/>
            <person name="Satoh N."/>
            <person name="Nishiyama T."/>
            <person name="Hasebe M."/>
            <person name="Maruyama T."/>
            <person name="Minagawa J."/>
            <person name="Obokata J."/>
            <person name="Shigenobu S."/>
        </authorList>
    </citation>
    <scope>NUCLEOTIDE SEQUENCE [LARGE SCALE GENOMIC DNA]</scope>
</reference>
<accession>A0AAV4CGU9</accession>
<dbReference type="AlphaFoldDB" id="A0AAV4CGU9"/>
<evidence type="ECO:0000313" key="3">
    <source>
        <dbReference type="Proteomes" id="UP000735302"/>
    </source>
</evidence>
<evidence type="ECO:0000256" key="1">
    <source>
        <dbReference type="SAM" id="MobiDB-lite"/>
    </source>
</evidence>
<proteinExistence type="predicted"/>
<feature type="compositionally biased region" description="Polar residues" evidence="1">
    <location>
        <begin position="43"/>
        <end position="52"/>
    </location>
</feature>
<sequence>MLVGGGTRNASSGSKRSTMVLEYPMQTQSIGDPQREGNEEHQQFNNSNNPFYRNTEELPRFDEAFRHQRQALGVAPGAYSRTQTPDTTSLCSTIIEVEDGQLLCLCPCGREFLNSISFLCVQIQ</sequence>
<name>A0AAV4CGU9_9GAST</name>
<protein>
    <submittedName>
        <fullName evidence="2">Uncharacterized protein</fullName>
    </submittedName>
</protein>
<organism evidence="2 3">
    <name type="scientific">Plakobranchus ocellatus</name>
    <dbReference type="NCBI Taxonomy" id="259542"/>
    <lineage>
        <taxon>Eukaryota</taxon>
        <taxon>Metazoa</taxon>
        <taxon>Spiralia</taxon>
        <taxon>Lophotrochozoa</taxon>
        <taxon>Mollusca</taxon>
        <taxon>Gastropoda</taxon>
        <taxon>Heterobranchia</taxon>
        <taxon>Euthyneura</taxon>
        <taxon>Panpulmonata</taxon>
        <taxon>Sacoglossa</taxon>
        <taxon>Placobranchoidea</taxon>
        <taxon>Plakobranchidae</taxon>
        <taxon>Plakobranchus</taxon>
    </lineage>
</organism>
<keyword evidence="3" id="KW-1185">Reference proteome</keyword>
<feature type="compositionally biased region" description="Basic and acidic residues" evidence="1">
    <location>
        <begin position="33"/>
        <end position="42"/>
    </location>
</feature>